<dbReference type="Gene3D" id="3.20.20.80">
    <property type="entry name" value="Glycosidases"/>
    <property type="match status" value="1"/>
</dbReference>
<dbReference type="STRING" id="1703.BLSMQ_0542"/>
<keyword evidence="4" id="KW-1185">Reference proteome</keyword>
<proteinExistence type="predicted"/>
<protein>
    <submittedName>
        <fullName evidence="3">Uncharacterized protein</fullName>
    </submittedName>
</protein>
<sequence>MRTFWVVWVGWAVLGLWLWKLLYPGGQGKVISVNIRRSIQGGVLALALVLSGCSWFDPDGSSPTSDPSPTPTEFEQSNVDDASGDAADVTVTADKTGRGFAADNIGVSFEATDLADPRLDPDNSNLDEQLKALGSPALRFAGNALDRRTFWTSKGEKPKHGEQTTITPDDLKRLKKLVDITGSTVTLGVPLGTYDPERGADMAAHAIDILGDSLIGLGIGNEPNGYTVDDVPGGAVRGDDWNEDKYVKQLEAYAKAIHAKRPDAPIIGPDVYDGAWMTAFADSDVKKKTAIAQHWYQLYECDSSSVPGRGPQAANLIAPLAKEAAKKNLGIGKSKADAAGLPLWLEETGPTSCPGTNDTSLTNASALWAADYTLYAATLGVERMAMHSMLGACKGGAPMSLICDPADRGDRSNEFQVRPNMLGLRLLVPSVGGQFTRTAVDGGGNMSAYTVVKNDGRTLVTTVINANDAAKVGGNPVTVSMPAGFSVSSASQVFGESNDVKSATQVVPANPLPASVPFSGDGAGGSSSASPSGGTSSSPASSGGVGDDGKLRIDLAGSSVTVFVMSKG</sequence>
<feature type="compositionally biased region" description="Low complexity" evidence="1">
    <location>
        <begin position="526"/>
        <end position="542"/>
    </location>
</feature>
<evidence type="ECO:0000256" key="2">
    <source>
        <dbReference type="SAM" id="Phobius"/>
    </source>
</evidence>
<keyword evidence="2" id="KW-0812">Transmembrane</keyword>
<dbReference type="PANTHER" id="PTHR36183:SF2">
    <property type="entry name" value="BETA-GLUCURONIDASE C-TERMINAL DOMAIN-CONTAINING PROTEIN"/>
    <property type="match status" value="1"/>
</dbReference>
<dbReference type="PATRIC" id="fig|1703.6.peg.1626"/>
<dbReference type="EMBL" id="JTJZ01000018">
    <property type="protein sequence ID" value="KHS52760.1"/>
    <property type="molecule type" value="Genomic_DNA"/>
</dbReference>
<comment type="caution">
    <text evidence="3">The sequence shown here is derived from an EMBL/GenBank/DDBJ whole genome shotgun (WGS) entry which is preliminary data.</text>
</comment>
<dbReference type="PANTHER" id="PTHR36183">
    <property type="entry name" value="BETA-GLUCURONIDASE"/>
    <property type="match status" value="1"/>
</dbReference>
<dbReference type="AlphaFoldDB" id="A0A0B9A1W5"/>
<dbReference type="SUPFAM" id="SSF51445">
    <property type="entry name" value="(Trans)glycosidases"/>
    <property type="match status" value="1"/>
</dbReference>
<keyword evidence="2" id="KW-1133">Transmembrane helix</keyword>
<evidence type="ECO:0000256" key="1">
    <source>
        <dbReference type="SAM" id="MobiDB-lite"/>
    </source>
</evidence>
<feature type="region of interest" description="Disordered" evidence="1">
    <location>
        <begin position="59"/>
        <end position="85"/>
    </location>
</feature>
<reference evidence="3 4" key="1">
    <citation type="submission" date="2014-11" db="EMBL/GenBank/DDBJ databases">
        <title>Draft Genome Sequence of Brevibacterium linens AE038-8.</title>
        <authorList>
            <person name="Maizel D."/>
            <person name="Utturkar S.M."/>
            <person name="Brown S.D."/>
            <person name="Ferrero M."/>
            <person name="Rosen B.P."/>
        </authorList>
    </citation>
    <scope>NUCLEOTIDE SEQUENCE [LARGE SCALE GENOMIC DNA]</scope>
    <source>
        <strain evidence="3 4">AE038-8</strain>
    </source>
</reference>
<accession>A0A0B9A1W5</accession>
<feature type="region of interest" description="Disordered" evidence="1">
    <location>
        <begin position="512"/>
        <end position="550"/>
    </location>
</feature>
<dbReference type="InterPro" id="IPR017853">
    <property type="entry name" value="GH"/>
</dbReference>
<evidence type="ECO:0000313" key="4">
    <source>
        <dbReference type="Proteomes" id="UP000031488"/>
    </source>
</evidence>
<name>A0A0B9A1W5_BRELN</name>
<keyword evidence="2" id="KW-0472">Membrane</keyword>
<evidence type="ECO:0000313" key="3">
    <source>
        <dbReference type="EMBL" id="KHS52760.1"/>
    </source>
</evidence>
<dbReference type="InterPro" id="IPR013780">
    <property type="entry name" value="Glyco_hydro_b"/>
</dbReference>
<dbReference type="InterPro" id="IPR052974">
    <property type="entry name" value="GH79_Enzymes"/>
</dbReference>
<organism evidence="3 4">
    <name type="scientific">Brevibacterium linens</name>
    <dbReference type="NCBI Taxonomy" id="1703"/>
    <lineage>
        <taxon>Bacteria</taxon>
        <taxon>Bacillati</taxon>
        <taxon>Actinomycetota</taxon>
        <taxon>Actinomycetes</taxon>
        <taxon>Micrococcales</taxon>
        <taxon>Brevibacteriaceae</taxon>
        <taxon>Brevibacterium</taxon>
    </lineage>
</organism>
<gene>
    <name evidence="3" type="ORF">AE0388_1743</name>
</gene>
<feature type="transmembrane region" description="Helical" evidence="2">
    <location>
        <begin position="6"/>
        <end position="26"/>
    </location>
</feature>
<dbReference type="Proteomes" id="UP000031488">
    <property type="component" value="Unassembled WGS sequence"/>
</dbReference>
<dbReference type="Gene3D" id="2.60.40.1180">
    <property type="entry name" value="Golgi alpha-mannosidase II"/>
    <property type="match status" value="1"/>
</dbReference>